<dbReference type="KEGG" id="dsa:Desal_0584"/>
<dbReference type="HOGENOM" id="CLU_033863_9_1_7"/>
<keyword evidence="1" id="KW-0812">Transmembrane</keyword>
<keyword evidence="1" id="KW-1133">Transmembrane helix</keyword>
<dbReference type="GO" id="GO:0016020">
    <property type="term" value="C:membrane"/>
    <property type="evidence" value="ECO:0007669"/>
    <property type="project" value="InterPro"/>
</dbReference>
<feature type="transmembrane region" description="Helical" evidence="1">
    <location>
        <begin position="45"/>
        <end position="62"/>
    </location>
</feature>
<dbReference type="Pfam" id="PF00892">
    <property type="entry name" value="EamA"/>
    <property type="match status" value="2"/>
</dbReference>
<feature type="domain" description="EamA" evidence="2">
    <location>
        <begin position="10"/>
        <end position="144"/>
    </location>
</feature>
<evidence type="ECO:0000313" key="3">
    <source>
        <dbReference type="EMBL" id="ACS78650.1"/>
    </source>
</evidence>
<dbReference type="PANTHER" id="PTHR22911">
    <property type="entry name" value="ACYL-MALONYL CONDENSING ENZYME-RELATED"/>
    <property type="match status" value="1"/>
</dbReference>
<proteinExistence type="predicted"/>
<dbReference type="SUPFAM" id="SSF103481">
    <property type="entry name" value="Multidrug resistance efflux transporter EmrE"/>
    <property type="match status" value="2"/>
</dbReference>
<evidence type="ECO:0000313" key="4">
    <source>
        <dbReference type="Proteomes" id="UP000002601"/>
    </source>
</evidence>
<dbReference type="eggNOG" id="COG0697">
    <property type="taxonomic scope" value="Bacteria"/>
</dbReference>
<dbReference type="InterPro" id="IPR037185">
    <property type="entry name" value="EmrE-like"/>
</dbReference>
<dbReference type="Proteomes" id="UP000002601">
    <property type="component" value="Chromosome"/>
</dbReference>
<accession>C6BXU2</accession>
<feature type="transmembrane region" description="Helical" evidence="1">
    <location>
        <begin position="157"/>
        <end position="176"/>
    </location>
</feature>
<gene>
    <name evidence="3" type="ordered locus">Desal_0584</name>
</gene>
<reference evidence="3 4" key="1">
    <citation type="submission" date="2009-06" db="EMBL/GenBank/DDBJ databases">
        <title>Complete sequence of Desulfovibrio salexigens DSM 2638.</title>
        <authorList>
            <consortium name="US DOE Joint Genome Institute"/>
            <person name="Lucas S."/>
            <person name="Copeland A."/>
            <person name="Lapidus A."/>
            <person name="Glavina del Rio T."/>
            <person name="Tice H."/>
            <person name="Bruce D."/>
            <person name="Goodwin L."/>
            <person name="Pitluck S."/>
            <person name="Munk A.C."/>
            <person name="Brettin T."/>
            <person name="Detter J.C."/>
            <person name="Han C."/>
            <person name="Tapia R."/>
            <person name="Larimer F."/>
            <person name="Land M."/>
            <person name="Hauser L."/>
            <person name="Kyrpides N."/>
            <person name="Anderson I."/>
            <person name="Wall J.D."/>
            <person name="Arkin A.P."/>
            <person name="Dehal P."/>
            <person name="Chivian D."/>
            <person name="Giles B."/>
            <person name="Hazen T.C."/>
        </authorList>
    </citation>
    <scope>NUCLEOTIDE SEQUENCE [LARGE SCALE GENOMIC DNA]</scope>
    <source>
        <strain evidence="4">ATCC 14822 / DSM 2638 / NCIMB 8403 / VKM B-1763</strain>
    </source>
</reference>
<sequence length="307" mass="33091">MINLKSTTSLGIAQVLAGSALISLVGIFIKIMVVDYGQPILVVTFWRNLFVCTLLMTGLKIFKPHLLKFERENLGLLALYGVVLTGLNGIWGWSVYFNGAGVSTVLVYISVPLTVLAQWWLGGDKPTLRIVPSIGFCLLGCAMVCGLHGFSDFALTPLGMLTGLLSGVFYSAYALFGRECAERNIHPLSVLMHVFGIAAIYMLILNLTVQGVIPGTAPTPADIFMPGVDWKGWACVLTLAIGPSMTGWSLINASLTHLSPSVVNILLTTEPMMTALAAIPILGEYMTLEQWAGCFLIVIGVIVLKKR</sequence>
<dbReference type="InterPro" id="IPR000620">
    <property type="entry name" value="EamA_dom"/>
</dbReference>
<dbReference type="RefSeq" id="WP_015850469.1">
    <property type="nucleotide sequence ID" value="NC_012881.1"/>
</dbReference>
<evidence type="ECO:0000259" key="2">
    <source>
        <dbReference type="Pfam" id="PF00892"/>
    </source>
</evidence>
<feature type="domain" description="EamA" evidence="2">
    <location>
        <begin position="158"/>
        <end position="304"/>
    </location>
</feature>
<feature type="transmembrane region" description="Helical" evidence="1">
    <location>
        <begin position="133"/>
        <end position="151"/>
    </location>
</feature>
<feature type="transmembrane region" description="Helical" evidence="1">
    <location>
        <begin position="74"/>
        <end position="94"/>
    </location>
</feature>
<dbReference type="AlphaFoldDB" id="C6BXU2"/>
<dbReference type="STRING" id="526222.Desal_0584"/>
<protein>
    <recommendedName>
        <fullName evidence="2">EamA domain-containing protein</fullName>
    </recommendedName>
</protein>
<feature type="transmembrane region" description="Helical" evidence="1">
    <location>
        <begin position="263"/>
        <end position="282"/>
    </location>
</feature>
<dbReference type="Gene3D" id="1.10.3730.20">
    <property type="match status" value="1"/>
</dbReference>
<feature type="transmembrane region" description="Helical" evidence="1">
    <location>
        <begin position="288"/>
        <end position="304"/>
    </location>
</feature>
<feature type="transmembrane region" description="Helical" evidence="1">
    <location>
        <begin position="100"/>
        <end position="121"/>
    </location>
</feature>
<feature type="transmembrane region" description="Helical" evidence="1">
    <location>
        <begin position="12"/>
        <end position="33"/>
    </location>
</feature>
<keyword evidence="1" id="KW-0472">Membrane</keyword>
<organism evidence="3 4">
    <name type="scientific">Maridesulfovibrio salexigens (strain ATCC 14822 / DSM 2638 / NCIMB 8403 / VKM B-1763)</name>
    <name type="common">Desulfovibrio salexigens</name>
    <dbReference type="NCBI Taxonomy" id="526222"/>
    <lineage>
        <taxon>Bacteria</taxon>
        <taxon>Pseudomonadati</taxon>
        <taxon>Thermodesulfobacteriota</taxon>
        <taxon>Desulfovibrionia</taxon>
        <taxon>Desulfovibrionales</taxon>
        <taxon>Desulfovibrionaceae</taxon>
        <taxon>Maridesulfovibrio</taxon>
    </lineage>
</organism>
<keyword evidence="4" id="KW-1185">Reference proteome</keyword>
<feature type="transmembrane region" description="Helical" evidence="1">
    <location>
        <begin position="230"/>
        <end position="251"/>
    </location>
</feature>
<name>C6BXU2_MARSD</name>
<evidence type="ECO:0000256" key="1">
    <source>
        <dbReference type="SAM" id="Phobius"/>
    </source>
</evidence>
<feature type="transmembrane region" description="Helical" evidence="1">
    <location>
        <begin position="188"/>
        <end position="210"/>
    </location>
</feature>
<dbReference type="EMBL" id="CP001649">
    <property type="protein sequence ID" value="ACS78650.1"/>
    <property type="molecule type" value="Genomic_DNA"/>
</dbReference>